<dbReference type="Proteomes" id="UP000726105">
    <property type="component" value="Unassembled WGS sequence"/>
</dbReference>
<protein>
    <recommendedName>
        <fullName evidence="3">SAM-dependent methyltransferase</fullName>
    </recommendedName>
</protein>
<comment type="caution">
    <text evidence="1">The sequence shown here is derived from an EMBL/GenBank/DDBJ whole genome shotgun (WGS) entry which is preliminary data.</text>
</comment>
<evidence type="ECO:0000313" key="1">
    <source>
        <dbReference type="EMBL" id="MBK7272278.1"/>
    </source>
</evidence>
<gene>
    <name evidence="1" type="ORF">IPI13_03635</name>
</gene>
<evidence type="ECO:0000313" key="2">
    <source>
        <dbReference type="Proteomes" id="UP000726105"/>
    </source>
</evidence>
<accession>A0A935M919</accession>
<organism evidence="1 2">
    <name type="scientific">Candidatus Phosphoribacter hodrii</name>
    <dbReference type="NCBI Taxonomy" id="2953743"/>
    <lineage>
        <taxon>Bacteria</taxon>
        <taxon>Bacillati</taxon>
        <taxon>Actinomycetota</taxon>
        <taxon>Actinomycetes</taxon>
        <taxon>Micrococcales</taxon>
        <taxon>Dermatophilaceae</taxon>
        <taxon>Candidatus Phosphoribacter</taxon>
    </lineage>
</organism>
<proteinExistence type="predicted"/>
<reference evidence="1 2" key="1">
    <citation type="submission" date="2020-10" db="EMBL/GenBank/DDBJ databases">
        <title>Connecting structure to function with the recovery of over 1000 high-quality activated sludge metagenome-assembled genomes encoding full-length rRNA genes using long-read sequencing.</title>
        <authorList>
            <person name="Singleton C.M."/>
            <person name="Petriglieri F."/>
            <person name="Kristensen J.M."/>
            <person name="Kirkegaard R.H."/>
            <person name="Michaelsen T.Y."/>
            <person name="Andersen M.H."/>
            <person name="Karst S.M."/>
            <person name="Dueholm M.S."/>
            <person name="Nielsen P.H."/>
            <person name="Albertsen M."/>
        </authorList>
    </citation>
    <scope>NUCLEOTIDE SEQUENCE [LARGE SCALE GENOMIC DNA]</scope>
    <source>
        <strain evidence="1">Ega_18-Q3-R5-49_MAXAC.001</strain>
    </source>
</reference>
<evidence type="ECO:0008006" key="3">
    <source>
        <dbReference type="Google" id="ProtNLM"/>
    </source>
</evidence>
<sequence length="45" mass="4819">MDATLWDDRYAASDLVWSAEPNATVATLTADLPARALDVAARRSA</sequence>
<dbReference type="AlphaFoldDB" id="A0A935M919"/>
<name>A0A935M919_9MICO</name>
<dbReference type="EMBL" id="JADJIB010000001">
    <property type="protein sequence ID" value="MBK7272278.1"/>
    <property type="molecule type" value="Genomic_DNA"/>
</dbReference>